<protein>
    <submittedName>
        <fullName evidence="1">FAM193B isoform 17</fullName>
    </submittedName>
</protein>
<gene>
    <name evidence="1" type="ORF">CK820_G0050455</name>
</gene>
<organism evidence="1 2">
    <name type="scientific">Pan troglodytes</name>
    <name type="common">Chimpanzee</name>
    <dbReference type="NCBI Taxonomy" id="9598"/>
    <lineage>
        <taxon>Eukaryota</taxon>
        <taxon>Metazoa</taxon>
        <taxon>Chordata</taxon>
        <taxon>Craniata</taxon>
        <taxon>Vertebrata</taxon>
        <taxon>Euteleostomi</taxon>
        <taxon>Mammalia</taxon>
        <taxon>Eutheria</taxon>
        <taxon>Euarchontoglires</taxon>
        <taxon>Primates</taxon>
        <taxon>Haplorrhini</taxon>
        <taxon>Catarrhini</taxon>
        <taxon>Hominidae</taxon>
        <taxon>Pan</taxon>
    </lineage>
</organism>
<dbReference type="EMBL" id="NBAG03000516">
    <property type="protein sequence ID" value="PNI18017.1"/>
    <property type="molecule type" value="Genomic_DNA"/>
</dbReference>
<dbReference type="AlphaFoldDB" id="A0A2J8J5H0"/>
<sequence length="29" mass="3295">DMDGVEMDETDREVEYFKSTLGGRGGWIT</sequence>
<reference evidence="1 2" key="1">
    <citation type="submission" date="2017-12" db="EMBL/GenBank/DDBJ databases">
        <title>High-resolution comparative analysis of great ape genomes.</title>
        <authorList>
            <person name="Pollen A."/>
            <person name="Hastie A."/>
            <person name="Hormozdiari F."/>
            <person name="Dougherty M."/>
            <person name="Liu R."/>
            <person name="Chaisson M."/>
            <person name="Hoppe E."/>
            <person name="Hill C."/>
            <person name="Pang A."/>
            <person name="Hillier L."/>
            <person name="Baker C."/>
            <person name="Armstrong J."/>
            <person name="Shendure J."/>
            <person name="Paten B."/>
            <person name="Wilson R."/>
            <person name="Chao H."/>
            <person name="Schneider V."/>
            <person name="Ventura M."/>
            <person name="Kronenberg Z."/>
            <person name="Murali S."/>
            <person name="Gordon D."/>
            <person name="Cantsilieris S."/>
            <person name="Munson K."/>
            <person name="Nelson B."/>
            <person name="Raja A."/>
            <person name="Underwood J."/>
            <person name="Diekhans M."/>
            <person name="Fiddes I."/>
            <person name="Haussler D."/>
            <person name="Eichler E."/>
        </authorList>
    </citation>
    <scope>NUCLEOTIDE SEQUENCE [LARGE SCALE GENOMIC DNA]</scope>
    <source>
        <strain evidence="1">Yerkes chimp pedigree #C0471</strain>
    </source>
</reference>
<comment type="caution">
    <text evidence="1">The sequence shown here is derived from an EMBL/GenBank/DDBJ whole genome shotgun (WGS) entry which is preliminary data.</text>
</comment>
<name>A0A2J8J5H0_PANTR</name>
<evidence type="ECO:0000313" key="2">
    <source>
        <dbReference type="Proteomes" id="UP000236370"/>
    </source>
</evidence>
<accession>A0A2J8J5H0</accession>
<evidence type="ECO:0000313" key="1">
    <source>
        <dbReference type="EMBL" id="PNI18017.1"/>
    </source>
</evidence>
<dbReference type="Proteomes" id="UP000236370">
    <property type="component" value="Unassembled WGS sequence"/>
</dbReference>
<proteinExistence type="predicted"/>
<feature type="non-terminal residue" evidence="1">
    <location>
        <position position="1"/>
    </location>
</feature>